<dbReference type="KEGG" id="pms:KNP414_01908"/>
<accession>F8FR32</accession>
<protein>
    <submittedName>
        <fullName evidence="5">YdzE</fullName>
    </submittedName>
</protein>
<dbReference type="AlphaFoldDB" id="F8FR32"/>
<dbReference type="GO" id="GO:0016020">
    <property type="term" value="C:membrane"/>
    <property type="evidence" value="ECO:0007669"/>
    <property type="project" value="InterPro"/>
</dbReference>
<feature type="transmembrane region" description="Helical" evidence="3">
    <location>
        <begin position="7"/>
        <end position="26"/>
    </location>
</feature>
<dbReference type="EMBL" id="CP002869">
    <property type="protein sequence ID" value="AEI40470.1"/>
    <property type="molecule type" value="Genomic_DNA"/>
</dbReference>
<evidence type="ECO:0000313" key="5">
    <source>
        <dbReference type="EMBL" id="AEI40470.1"/>
    </source>
</evidence>
<dbReference type="InterPro" id="IPR000620">
    <property type="entry name" value="EamA_dom"/>
</dbReference>
<dbReference type="SUPFAM" id="SSF103481">
    <property type="entry name" value="Multidrug resistance efflux transporter EmrE"/>
    <property type="match status" value="1"/>
</dbReference>
<dbReference type="Proteomes" id="UP000006620">
    <property type="component" value="Chromosome"/>
</dbReference>
<sequence length="53" mass="5777">MLNASSGGLFFFFQPVVGTFLGWLILGENIGVTFWLGSGFILIGVLLVIKEEK</sequence>
<evidence type="ECO:0000256" key="2">
    <source>
        <dbReference type="ARBA" id="ARBA00007362"/>
    </source>
</evidence>
<gene>
    <name evidence="5" type="primary">ydzE</name>
    <name evidence="5" type="ordered locus">KNP414_01908</name>
</gene>
<name>F8FR32_PAEMK</name>
<dbReference type="HOGENOM" id="CLU_203007_0_0_9"/>
<feature type="transmembrane region" description="Helical" evidence="3">
    <location>
        <begin position="32"/>
        <end position="49"/>
    </location>
</feature>
<dbReference type="InterPro" id="IPR037185">
    <property type="entry name" value="EmrE-like"/>
</dbReference>
<reference evidence="5 6" key="2">
    <citation type="journal article" date="2013" name="Genome Announc.">
        <title>Genome Sequence of Growth-Improving Paenibacillus mucilaginosus Strain KNP414.</title>
        <authorList>
            <person name="Lu J.J."/>
            <person name="Wang J.F."/>
            <person name="Hu X.F."/>
        </authorList>
    </citation>
    <scope>NUCLEOTIDE SEQUENCE [LARGE SCALE GENOMIC DNA]</scope>
    <source>
        <strain evidence="5 6">KNP414</strain>
    </source>
</reference>
<evidence type="ECO:0000256" key="1">
    <source>
        <dbReference type="ARBA" id="ARBA00004127"/>
    </source>
</evidence>
<comment type="subcellular location">
    <subcellularLocation>
        <location evidence="1">Endomembrane system</location>
        <topology evidence="1">Multi-pass membrane protein</topology>
    </subcellularLocation>
</comment>
<evidence type="ECO:0000313" key="6">
    <source>
        <dbReference type="Proteomes" id="UP000006620"/>
    </source>
</evidence>
<dbReference type="Pfam" id="PF00892">
    <property type="entry name" value="EamA"/>
    <property type="match status" value="1"/>
</dbReference>
<dbReference type="PATRIC" id="fig|1036673.3.peg.1704"/>
<feature type="domain" description="EamA" evidence="4">
    <location>
        <begin position="2"/>
        <end position="49"/>
    </location>
</feature>
<proteinExistence type="inferred from homology"/>
<keyword evidence="3" id="KW-0472">Membrane</keyword>
<evidence type="ECO:0000259" key="4">
    <source>
        <dbReference type="Pfam" id="PF00892"/>
    </source>
</evidence>
<comment type="similarity">
    <text evidence="2">Belongs to the EamA transporter family.</text>
</comment>
<organism evidence="5 6">
    <name type="scientific">Paenibacillus mucilaginosus (strain KNP414)</name>
    <dbReference type="NCBI Taxonomy" id="1036673"/>
    <lineage>
        <taxon>Bacteria</taxon>
        <taxon>Bacillati</taxon>
        <taxon>Bacillota</taxon>
        <taxon>Bacilli</taxon>
        <taxon>Bacillales</taxon>
        <taxon>Paenibacillaceae</taxon>
        <taxon>Paenibacillus</taxon>
    </lineage>
</organism>
<keyword evidence="3" id="KW-1133">Transmembrane helix</keyword>
<keyword evidence="3" id="KW-0812">Transmembrane</keyword>
<reference evidence="6" key="1">
    <citation type="submission" date="2011-06" db="EMBL/GenBank/DDBJ databases">
        <title>Complete genome sequence of Paenibacillus mucilaginosus KNP414.</title>
        <authorList>
            <person name="Wang J."/>
            <person name="Hu S."/>
            <person name="Hu X."/>
            <person name="Zhang B."/>
            <person name="Dong D."/>
            <person name="Zhang S."/>
            <person name="Zhao K."/>
            <person name="Wu D."/>
        </authorList>
    </citation>
    <scope>NUCLEOTIDE SEQUENCE [LARGE SCALE GENOMIC DNA]</scope>
    <source>
        <strain evidence="6">KNP414</strain>
    </source>
</reference>
<evidence type="ECO:0000256" key="3">
    <source>
        <dbReference type="SAM" id="Phobius"/>
    </source>
</evidence>